<feature type="coiled-coil region" evidence="2">
    <location>
        <begin position="109"/>
        <end position="136"/>
    </location>
</feature>
<dbReference type="Pfam" id="PF13411">
    <property type="entry name" value="MerR_1"/>
    <property type="match status" value="1"/>
</dbReference>
<evidence type="ECO:0000313" key="5">
    <source>
        <dbReference type="Proteomes" id="UP000184085"/>
    </source>
</evidence>
<feature type="domain" description="HTH merR-type" evidence="3">
    <location>
        <begin position="37"/>
        <end position="105"/>
    </location>
</feature>
<dbReference type="Proteomes" id="UP000184085">
    <property type="component" value="Unassembled WGS sequence"/>
</dbReference>
<dbReference type="GO" id="GO:0003700">
    <property type="term" value="F:DNA-binding transcription factor activity"/>
    <property type="evidence" value="ECO:0007669"/>
    <property type="project" value="InterPro"/>
</dbReference>
<keyword evidence="1" id="KW-0238">DNA-binding</keyword>
<dbReference type="InterPro" id="IPR000551">
    <property type="entry name" value="MerR-type_HTH_dom"/>
</dbReference>
<evidence type="ECO:0000256" key="1">
    <source>
        <dbReference type="ARBA" id="ARBA00023125"/>
    </source>
</evidence>
<proteinExistence type="predicted"/>
<dbReference type="InterPro" id="IPR047057">
    <property type="entry name" value="MerR_fam"/>
</dbReference>
<dbReference type="PRINTS" id="PR00040">
    <property type="entry name" value="HTHMERR"/>
</dbReference>
<name>A0A1M4MXC5_9RHOB</name>
<evidence type="ECO:0000259" key="3">
    <source>
        <dbReference type="PROSITE" id="PS50937"/>
    </source>
</evidence>
<gene>
    <name evidence="4" type="ORF">KARMA_0572</name>
</gene>
<dbReference type="Pfam" id="PF13649">
    <property type="entry name" value="Methyltransf_25"/>
    <property type="match status" value="1"/>
</dbReference>
<dbReference type="CDD" id="cd04789">
    <property type="entry name" value="HTH_Cfa"/>
    <property type="match status" value="1"/>
</dbReference>
<organism evidence="4 5">
    <name type="scientific">Donghicola eburneus</name>
    <dbReference type="NCBI Taxonomy" id="393278"/>
    <lineage>
        <taxon>Bacteria</taxon>
        <taxon>Pseudomonadati</taxon>
        <taxon>Pseudomonadota</taxon>
        <taxon>Alphaproteobacteria</taxon>
        <taxon>Rhodobacterales</taxon>
        <taxon>Roseobacteraceae</taxon>
        <taxon>Donghicola</taxon>
    </lineage>
</organism>
<dbReference type="SMART" id="SM00422">
    <property type="entry name" value="HTH_MERR"/>
    <property type="match status" value="1"/>
</dbReference>
<dbReference type="CDD" id="cd02440">
    <property type="entry name" value="AdoMet_MTases"/>
    <property type="match status" value="1"/>
</dbReference>
<dbReference type="EMBL" id="FMJB01000020">
    <property type="protein sequence ID" value="SCM66397.1"/>
    <property type="molecule type" value="Genomic_DNA"/>
</dbReference>
<sequence>MRTKLTVIATELDLSIASYLRKFSTAEKRRERTRRRMYQISELAESVGLSRATLLYYEKLGLLKGKRQANGYRVYSDADRQRLRLMQQLQSGGLSLQECQACLDGKLDRDMLGQRLDRLEQEIAEKTRSRDLLAALLGQSSLKDWHEELERVAPDLHRAWLVSQGFSSAEAGLVALVSKDMNAHDAYIAGFMEVFSDLDYWGPGMAEATRRALELVPFVPETILEIGCGPGMATMSLAEATTARILATDTAEVALDKLRARIAARGLNDRIEEQNVDMAAIPVPERPWDVIWSKGSAYILGVEKALADWRALLRPGGVFVFSDMVWRTDKPDDEVRAFWASEYPAMATPTTRAAQARRAGYRVLGHFDMGREAMDTYYRPLAARLEALATDLAGSRVLDDLRREIAVHEAGRGQFGYEMFVLERG</sequence>
<dbReference type="AlphaFoldDB" id="A0A1M4MXC5"/>
<dbReference type="Gene3D" id="1.10.1660.10">
    <property type="match status" value="1"/>
</dbReference>
<dbReference type="PROSITE" id="PS50937">
    <property type="entry name" value="HTH_MERR_2"/>
    <property type="match status" value="1"/>
</dbReference>
<evidence type="ECO:0000313" key="4">
    <source>
        <dbReference type="EMBL" id="SCM66397.1"/>
    </source>
</evidence>
<dbReference type="GO" id="GO:0003677">
    <property type="term" value="F:DNA binding"/>
    <property type="evidence" value="ECO:0007669"/>
    <property type="project" value="UniProtKB-KW"/>
</dbReference>
<dbReference type="SUPFAM" id="SSF46955">
    <property type="entry name" value="Putative DNA-binding domain"/>
    <property type="match status" value="1"/>
</dbReference>
<reference evidence="5" key="1">
    <citation type="submission" date="2016-09" db="EMBL/GenBank/DDBJ databases">
        <authorList>
            <person name="Wibberg D."/>
        </authorList>
    </citation>
    <scope>NUCLEOTIDE SEQUENCE [LARGE SCALE GENOMIC DNA]</scope>
</reference>
<keyword evidence="5" id="KW-1185">Reference proteome</keyword>
<evidence type="ECO:0000256" key="2">
    <source>
        <dbReference type="SAM" id="Coils"/>
    </source>
</evidence>
<dbReference type="PANTHER" id="PTHR30204">
    <property type="entry name" value="REDOX-CYCLING DRUG-SENSING TRANSCRIPTIONAL ACTIVATOR SOXR"/>
    <property type="match status" value="1"/>
</dbReference>
<dbReference type="InterPro" id="IPR041698">
    <property type="entry name" value="Methyltransf_25"/>
</dbReference>
<dbReference type="InterPro" id="IPR029063">
    <property type="entry name" value="SAM-dependent_MTases_sf"/>
</dbReference>
<dbReference type="SUPFAM" id="SSF53335">
    <property type="entry name" value="S-adenosyl-L-methionine-dependent methyltransferases"/>
    <property type="match status" value="1"/>
</dbReference>
<dbReference type="Gene3D" id="3.40.50.150">
    <property type="entry name" value="Vaccinia Virus protein VP39"/>
    <property type="match status" value="1"/>
</dbReference>
<dbReference type="PANTHER" id="PTHR30204:SF97">
    <property type="entry name" value="MERR FAMILY REGULATORY PROTEIN"/>
    <property type="match status" value="1"/>
</dbReference>
<keyword evidence="2" id="KW-0175">Coiled coil</keyword>
<accession>A0A1M4MXC5</accession>
<protein>
    <recommendedName>
        <fullName evidence="3">HTH merR-type domain-containing protein</fullName>
    </recommendedName>
</protein>
<dbReference type="InterPro" id="IPR009061">
    <property type="entry name" value="DNA-bd_dom_put_sf"/>
</dbReference>